<reference evidence="1 2" key="1">
    <citation type="submission" date="2020-07" db="EMBL/GenBank/DDBJ databases">
        <title>Complete genome sequence analysis of Acidithiobacillus ferrivorans XJFY6S-08 reveals extreme environmental adaptation to alpine acid mine drainage.</title>
        <authorList>
            <person name="Yan L."/>
            <person name="Ni Y."/>
        </authorList>
    </citation>
    <scope>NUCLEOTIDE SEQUENCE [LARGE SCALE GENOMIC DNA]</scope>
    <source>
        <strain evidence="1 2">XJFY6S-08</strain>
    </source>
</reference>
<accession>A0A7T4WD34</accession>
<gene>
    <name evidence="1" type="ORF">H2515_13065</name>
</gene>
<organism evidence="1 2">
    <name type="scientific">Acidithiobacillus ferrivorans</name>
    <dbReference type="NCBI Taxonomy" id="160808"/>
    <lineage>
        <taxon>Bacteria</taxon>
        <taxon>Pseudomonadati</taxon>
        <taxon>Pseudomonadota</taxon>
        <taxon>Acidithiobacillia</taxon>
        <taxon>Acidithiobacillales</taxon>
        <taxon>Acidithiobacillaceae</taxon>
        <taxon>Acidithiobacillus</taxon>
    </lineage>
</organism>
<dbReference type="RefSeq" id="WP_198660350.1">
    <property type="nucleotide sequence ID" value="NZ_CP059488.1"/>
</dbReference>
<sequence>MSMKTECGQSVDSNWGNVPCPAVFMGMGDADLAEMHMWLSRNTPARALSTPSASYQEGVYFCLGQVGIGFTAITDAAIIKTWRDRHGSEWTWNDETMEADCDAMRLVGQGVDSSDLSKDEFAAFAQGMLDAATACGWVGPC</sequence>
<evidence type="ECO:0000313" key="2">
    <source>
        <dbReference type="Proteomes" id="UP000595420"/>
    </source>
</evidence>
<dbReference type="EMBL" id="CP059488">
    <property type="protein sequence ID" value="QQD72317.1"/>
    <property type="molecule type" value="Genomic_DNA"/>
</dbReference>
<protein>
    <submittedName>
        <fullName evidence="1">Uncharacterized protein</fullName>
    </submittedName>
</protein>
<proteinExistence type="predicted"/>
<evidence type="ECO:0000313" key="1">
    <source>
        <dbReference type="EMBL" id="QQD72317.1"/>
    </source>
</evidence>
<dbReference type="Proteomes" id="UP000595420">
    <property type="component" value="Chromosome"/>
</dbReference>
<dbReference type="AlphaFoldDB" id="A0A7T4WD34"/>
<name>A0A7T4WD34_9PROT</name>